<evidence type="ECO:0000259" key="1">
    <source>
        <dbReference type="Pfam" id="PF13649"/>
    </source>
</evidence>
<dbReference type="Proteomes" id="UP000635606">
    <property type="component" value="Unassembled WGS sequence"/>
</dbReference>
<dbReference type="InterPro" id="IPR041698">
    <property type="entry name" value="Methyltransf_25"/>
</dbReference>
<dbReference type="GO" id="GO:0008168">
    <property type="term" value="F:methyltransferase activity"/>
    <property type="evidence" value="ECO:0007669"/>
    <property type="project" value="TreeGrafter"/>
</dbReference>
<dbReference type="RefSeq" id="WP_203930620.1">
    <property type="nucleotide sequence ID" value="NZ_BOPH01000082.1"/>
</dbReference>
<accession>A0A8J3ZY97</accession>
<comment type="caution">
    <text evidence="2">The sequence shown here is derived from an EMBL/GenBank/DDBJ whole genome shotgun (WGS) entry which is preliminary data.</text>
</comment>
<keyword evidence="3" id="KW-1185">Reference proteome</keyword>
<dbReference type="CDD" id="cd02440">
    <property type="entry name" value="AdoMet_MTases"/>
    <property type="match status" value="1"/>
</dbReference>
<sequence length="213" mass="22437">MGHTRRGRGGELHHPRLYDVAATVAFAGFRRPVFDGLVALSGAAAGDRVLDVGCGTGYLTRRVARAVGADGAVVGVDPSAPMVAHARRVSPSGCHFHVAGAQAIPEPDASFDLVVASLAVHHIPADLRAGAFHEMHRVLRPGGRLLIVDLRPASGPLARRLSVHSVPADVVERVTALVTAAGLRVVATGTRRPRLYYVRAERARVRGAASRDP</sequence>
<dbReference type="EMBL" id="BOPH01000082">
    <property type="protein sequence ID" value="GIJ70725.1"/>
    <property type="molecule type" value="Genomic_DNA"/>
</dbReference>
<proteinExistence type="predicted"/>
<dbReference type="PANTHER" id="PTHR42912">
    <property type="entry name" value="METHYLTRANSFERASE"/>
    <property type="match status" value="1"/>
</dbReference>
<dbReference type="Gene3D" id="3.40.50.150">
    <property type="entry name" value="Vaccinia Virus protein VP39"/>
    <property type="match status" value="1"/>
</dbReference>
<name>A0A8J3ZY97_9ACTN</name>
<feature type="domain" description="Methyltransferase" evidence="1">
    <location>
        <begin position="49"/>
        <end position="143"/>
    </location>
</feature>
<dbReference type="SUPFAM" id="SSF53335">
    <property type="entry name" value="S-adenosyl-L-methionine-dependent methyltransferases"/>
    <property type="match status" value="1"/>
</dbReference>
<evidence type="ECO:0000313" key="3">
    <source>
        <dbReference type="Proteomes" id="UP000635606"/>
    </source>
</evidence>
<protein>
    <recommendedName>
        <fullName evidence="1">Methyltransferase domain-containing protein</fullName>
    </recommendedName>
</protein>
<reference evidence="2" key="1">
    <citation type="submission" date="2021-01" db="EMBL/GenBank/DDBJ databases">
        <title>Whole genome shotgun sequence of Virgisporangium ochraceum NBRC 16418.</title>
        <authorList>
            <person name="Komaki H."/>
            <person name="Tamura T."/>
        </authorList>
    </citation>
    <scope>NUCLEOTIDE SEQUENCE</scope>
    <source>
        <strain evidence="2">NBRC 16418</strain>
    </source>
</reference>
<dbReference type="InterPro" id="IPR050508">
    <property type="entry name" value="Methyltransf_Superfamily"/>
</dbReference>
<organism evidence="2 3">
    <name type="scientific">Virgisporangium ochraceum</name>
    <dbReference type="NCBI Taxonomy" id="65505"/>
    <lineage>
        <taxon>Bacteria</taxon>
        <taxon>Bacillati</taxon>
        <taxon>Actinomycetota</taxon>
        <taxon>Actinomycetes</taxon>
        <taxon>Micromonosporales</taxon>
        <taxon>Micromonosporaceae</taxon>
        <taxon>Virgisporangium</taxon>
    </lineage>
</organism>
<dbReference type="InterPro" id="IPR029063">
    <property type="entry name" value="SAM-dependent_MTases_sf"/>
</dbReference>
<evidence type="ECO:0000313" key="2">
    <source>
        <dbReference type="EMBL" id="GIJ70725.1"/>
    </source>
</evidence>
<gene>
    <name evidence="2" type="ORF">Voc01_056420</name>
</gene>
<dbReference type="AlphaFoldDB" id="A0A8J3ZY97"/>
<dbReference type="Pfam" id="PF13649">
    <property type="entry name" value="Methyltransf_25"/>
    <property type="match status" value="1"/>
</dbReference>